<feature type="chain" id="PRO_5046561259" evidence="1">
    <location>
        <begin position="24"/>
        <end position="185"/>
    </location>
</feature>
<dbReference type="InterPro" id="IPR024520">
    <property type="entry name" value="DUF3558"/>
</dbReference>
<protein>
    <submittedName>
        <fullName evidence="2">DUF3558 family protein</fullName>
    </submittedName>
</protein>
<keyword evidence="1" id="KW-0732">Signal</keyword>
<dbReference type="PROSITE" id="PS51257">
    <property type="entry name" value="PROKAR_LIPOPROTEIN"/>
    <property type="match status" value="1"/>
</dbReference>
<evidence type="ECO:0000313" key="2">
    <source>
        <dbReference type="EMBL" id="NMH96192.1"/>
    </source>
</evidence>
<dbReference type="RefSeq" id="WP_169379562.1">
    <property type="nucleotide sequence ID" value="NZ_JAAXLA010000003.1"/>
</dbReference>
<organism evidence="2 3">
    <name type="scientific">Pseudonocardia acidicola</name>
    <dbReference type="NCBI Taxonomy" id="2724939"/>
    <lineage>
        <taxon>Bacteria</taxon>
        <taxon>Bacillati</taxon>
        <taxon>Actinomycetota</taxon>
        <taxon>Actinomycetes</taxon>
        <taxon>Pseudonocardiales</taxon>
        <taxon>Pseudonocardiaceae</taxon>
        <taxon>Pseudonocardia</taxon>
    </lineage>
</organism>
<dbReference type="Pfam" id="PF12079">
    <property type="entry name" value="DUF3558"/>
    <property type="match status" value="1"/>
</dbReference>
<proteinExistence type="predicted"/>
<gene>
    <name evidence="2" type="ORF">HF526_02470</name>
</gene>
<evidence type="ECO:0000256" key="1">
    <source>
        <dbReference type="SAM" id="SignalP"/>
    </source>
</evidence>
<dbReference type="EMBL" id="JAAXLA010000003">
    <property type="protein sequence ID" value="NMH96192.1"/>
    <property type="molecule type" value="Genomic_DNA"/>
</dbReference>
<accession>A0ABX1S6G3</accession>
<sequence>MRASLPVSWTVVVLMTVAGCATATTAPAPLAPPITLDQLDAARYADRPCDLLTPERLAQLRLAAPGAVEHTADGTVCGWTAQAPAHTSLSAGVDRKRTLEDLYRRRPEFATFGPIDIAGYPAVNTTGGGQAAPGACTAHVAVADTATVTVTADEAGTGQPGSADPCPEADKIATAIVGQLEAGSP</sequence>
<comment type="caution">
    <text evidence="2">The sequence shown here is derived from an EMBL/GenBank/DDBJ whole genome shotgun (WGS) entry which is preliminary data.</text>
</comment>
<name>A0ABX1S6G3_9PSEU</name>
<reference evidence="2 3" key="1">
    <citation type="submission" date="2020-04" db="EMBL/GenBank/DDBJ databases">
        <authorList>
            <person name="Klaysubun C."/>
            <person name="Duangmal K."/>
            <person name="Lipun K."/>
        </authorList>
    </citation>
    <scope>NUCLEOTIDE SEQUENCE [LARGE SCALE GENOMIC DNA]</scope>
    <source>
        <strain evidence="2 3">K10HN5</strain>
    </source>
</reference>
<evidence type="ECO:0000313" key="3">
    <source>
        <dbReference type="Proteomes" id="UP000820669"/>
    </source>
</evidence>
<feature type="signal peptide" evidence="1">
    <location>
        <begin position="1"/>
        <end position="23"/>
    </location>
</feature>
<keyword evidence="3" id="KW-1185">Reference proteome</keyword>
<dbReference type="Proteomes" id="UP000820669">
    <property type="component" value="Unassembled WGS sequence"/>
</dbReference>